<dbReference type="VEuPathDB" id="FungiDB:FUN_022654"/>
<sequence>MSIILNCLIAGDGLPDIFKVNIKKEETVGQLIKAIEETRDAGEIKLWKVNIPLAYNNKKLITLINDPIADAREFGGTKLSEKIKISSVFNNSNMSLDIRRHKVKKLVLISRPDLENCGGGSGSSNVFEEVRPRIMFGGNPY</sequence>
<proteinExistence type="predicted"/>
<dbReference type="AlphaFoldDB" id="A0A2N1N7Q3"/>
<name>A0A2N1N7Q3_9GLOM</name>
<dbReference type="VEuPathDB" id="FungiDB:RhiirA1_495604"/>
<comment type="subcellular location">
    <subcellularLocation>
        <location evidence="1">Host cell</location>
    </subcellularLocation>
    <subcellularLocation>
        <location evidence="2">Secreted</location>
    </subcellularLocation>
</comment>
<dbReference type="EMBL" id="LLXL01000678">
    <property type="protein sequence ID" value="PKK69888.1"/>
    <property type="molecule type" value="Genomic_DNA"/>
</dbReference>
<evidence type="ECO:0000313" key="6">
    <source>
        <dbReference type="Proteomes" id="UP000233469"/>
    </source>
</evidence>
<accession>A0A2N1N7Q3</accession>
<keyword evidence="3" id="KW-0964">Secreted</keyword>
<evidence type="ECO:0000256" key="3">
    <source>
        <dbReference type="ARBA" id="ARBA00022525"/>
    </source>
</evidence>
<organism evidence="5 6">
    <name type="scientific">Rhizophagus irregularis</name>
    <dbReference type="NCBI Taxonomy" id="588596"/>
    <lineage>
        <taxon>Eukaryota</taxon>
        <taxon>Fungi</taxon>
        <taxon>Fungi incertae sedis</taxon>
        <taxon>Mucoromycota</taxon>
        <taxon>Glomeromycotina</taxon>
        <taxon>Glomeromycetes</taxon>
        <taxon>Glomerales</taxon>
        <taxon>Glomeraceae</taxon>
        <taxon>Rhizophagus</taxon>
    </lineage>
</organism>
<comment type="caution">
    <text evidence="5">The sequence shown here is derived from an EMBL/GenBank/DDBJ whole genome shotgun (WGS) entry which is preliminary data.</text>
</comment>
<feature type="domain" description="Crinkler effector protein N-terminal" evidence="4">
    <location>
        <begin position="5"/>
        <end position="94"/>
    </location>
</feature>
<protein>
    <recommendedName>
        <fullName evidence="4">Crinkler effector protein N-terminal domain-containing protein</fullName>
    </recommendedName>
</protein>
<reference evidence="5 6" key="2">
    <citation type="submission" date="2017-10" db="EMBL/GenBank/DDBJ databases">
        <title>Extensive intraspecific genome diversity in a model arbuscular mycorrhizal fungus.</title>
        <authorList>
            <person name="Chen E.C.H."/>
            <person name="Morin E."/>
            <person name="Baudet D."/>
            <person name="Noel J."/>
            <person name="Ndikumana S."/>
            <person name="Charron P."/>
            <person name="St-Onge C."/>
            <person name="Giorgi J."/>
            <person name="Grigoriev I.V."/>
            <person name="Roux C."/>
            <person name="Martin F.M."/>
            <person name="Corradi N."/>
        </authorList>
    </citation>
    <scope>NUCLEOTIDE SEQUENCE [LARGE SCALE GENOMIC DNA]</scope>
    <source>
        <strain evidence="5 6">C2</strain>
    </source>
</reference>
<evidence type="ECO:0000256" key="2">
    <source>
        <dbReference type="ARBA" id="ARBA00004613"/>
    </source>
</evidence>
<dbReference type="Proteomes" id="UP000233469">
    <property type="component" value="Unassembled WGS sequence"/>
</dbReference>
<dbReference type="Pfam" id="PF20147">
    <property type="entry name" value="Crinkler"/>
    <property type="match status" value="1"/>
</dbReference>
<evidence type="ECO:0000259" key="4">
    <source>
        <dbReference type="Pfam" id="PF20147"/>
    </source>
</evidence>
<dbReference type="InterPro" id="IPR045379">
    <property type="entry name" value="Crinkler_N"/>
</dbReference>
<gene>
    <name evidence="5" type="ORF">RhiirC2_712313</name>
</gene>
<dbReference type="GO" id="GO:0005576">
    <property type="term" value="C:extracellular region"/>
    <property type="evidence" value="ECO:0007669"/>
    <property type="project" value="UniProtKB-SubCell"/>
</dbReference>
<dbReference type="VEuPathDB" id="FungiDB:RhiirFUN_025417"/>
<evidence type="ECO:0000313" key="5">
    <source>
        <dbReference type="EMBL" id="PKK69888.1"/>
    </source>
</evidence>
<reference evidence="5 6" key="1">
    <citation type="submission" date="2016-04" db="EMBL/GenBank/DDBJ databases">
        <title>Genome analyses suggest a sexual origin of heterokaryosis in a supposedly ancient asexual fungus.</title>
        <authorList>
            <person name="Ropars J."/>
            <person name="Sedzielewska K."/>
            <person name="Noel J."/>
            <person name="Charron P."/>
            <person name="Farinelli L."/>
            <person name="Marton T."/>
            <person name="Kruger M."/>
            <person name="Pelin A."/>
            <person name="Brachmann A."/>
            <person name="Corradi N."/>
        </authorList>
    </citation>
    <scope>NUCLEOTIDE SEQUENCE [LARGE SCALE GENOMIC DNA]</scope>
    <source>
        <strain evidence="5 6">C2</strain>
    </source>
</reference>
<dbReference type="GO" id="GO:0043657">
    <property type="term" value="C:host cell"/>
    <property type="evidence" value="ECO:0007669"/>
    <property type="project" value="UniProtKB-SubCell"/>
</dbReference>
<evidence type="ECO:0000256" key="1">
    <source>
        <dbReference type="ARBA" id="ARBA00004340"/>
    </source>
</evidence>